<dbReference type="Gene3D" id="1.25.40.10">
    <property type="entry name" value="Tetratricopeptide repeat domain"/>
    <property type="match status" value="1"/>
</dbReference>
<name>A0A812UKI5_SYMPI</name>
<comment type="caution">
    <text evidence="1">The sequence shown here is derived from an EMBL/GenBank/DDBJ whole genome shotgun (WGS) entry which is preliminary data.</text>
</comment>
<gene>
    <name evidence="1" type="ORF">SPIL2461_LOCUS15481</name>
</gene>
<reference evidence="1" key="1">
    <citation type="submission" date="2021-02" db="EMBL/GenBank/DDBJ databases">
        <authorList>
            <person name="Dougan E. K."/>
            <person name="Rhodes N."/>
            <person name="Thang M."/>
            <person name="Chan C."/>
        </authorList>
    </citation>
    <scope>NUCLEOTIDE SEQUENCE</scope>
</reference>
<evidence type="ECO:0000313" key="2">
    <source>
        <dbReference type="Proteomes" id="UP000649617"/>
    </source>
</evidence>
<dbReference type="OrthoDB" id="626167at2759"/>
<dbReference type="EMBL" id="CAJNIZ010038036">
    <property type="protein sequence ID" value="CAE7574810.1"/>
    <property type="molecule type" value="Genomic_DNA"/>
</dbReference>
<dbReference type="AlphaFoldDB" id="A0A812UKI5"/>
<dbReference type="Pfam" id="PF13424">
    <property type="entry name" value="TPR_12"/>
    <property type="match status" value="1"/>
</dbReference>
<protein>
    <recommendedName>
        <fullName evidence="3">Tetratricopeptide repeat protein</fullName>
    </recommendedName>
</protein>
<keyword evidence="2" id="KW-1185">Reference proteome</keyword>
<evidence type="ECO:0000313" key="1">
    <source>
        <dbReference type="EMBL" id="CAE7574810.1"/>
    </source>
</evidence>
<evidence type="ECO:0008006" key="3">
    <source>
        <dbReference type="Google" id="ProtNLM"/>
    </source>
</evidence>
<accession>A0A812UKI5</accession>
<dbReference type="Proteomes" id="UP000649617">
    <property type="component" value="Unassembled WGS sequence"/>
</dbReference>
<proteinExistence type="predicted"/>
<sequence>ALQYLNDVHYLERRLHGSQSTQVARTLKALGSVQLVLGKNFEAESCLRQALRIFEIDNHNAAIVRDIHAKLASIPPSDA</sequence>
<organism evidence="1 2">
    <name type="scientific">Symbiodinium pilosum</name>
    <name type="common">Dinoflagellate</name>
    <dbReference type="NCBI Taxonomy" id="2952"/>
    <lineage>
        <taxon>Eukaryota</taxon>
        <taxon>Sar</taxon>
        <taxon>Alveolata</taxon>
        <taxon>Dinophyceae</taxon>
        <taxon>Suessiales</taxon>
        <taxon>Symbiodiniaceae</taxon>
        <taxon>Symbiodinium</taxon>
    </lineage>
</organism>
<dbReference type="InterPro" id="IPR011990">
    <property type="entry name" value="TPR-like_helical_dom_sf"/>
</dbReference>
<feature type="non-terminal residue" evidence="1">
    <location>
        <position position="1"/>
    </location>
</feature>